<reference evidence="2 3" key="1">
    <citation type="journal article" date="2019" name="Nat. Microbiol.">
        <title>Mediterranean grassland soil C-N compound turnover is dependent on rainfall and depth, and is mediated by genomically divergent microorganisms.</title>
        <authorList>
            <person name="Diamond S."/>
            <person name="Andeer P.F."/>
            <person name="Li Z."/>
            <person name="Crits-Christoph A."/>
            <person name="Burstein D."/>
            <person name="Anantharaman K."/>
            <person name="Lane K.R."/>
            <person name="Thomas B.C."/>
            <person name="Pan C."/>
            <person name="Northen T.R."/>
            <person name="Banfield J.F."/>
        </authorList>
    </citation>
    <scope>NUCLEOTIDE SEQUENCE [LARGE SCALE GENOMIC DNA]</scope>
    <source>
        <strain evidence="2">WS_11</strain>
    </source>
</reference>
<comment type="caution">
    <text evidence="2">The sequence shown here is derived from an EMBL/GenBank/DDBJ whole genome shotgun (WGS) entry which is preliminary data.</text>
</comment>
<protein>
    <recommendedName>
        <fullName evidence="4">Thioredoxin domain-containing protein</fullName>
    </recommendedName>
</protein>
<evidence type="ECO:0000313" key="2">
    <source>
        <dbReference type="EMBL" id="TMQ73536.1"/>
    </source>
</evidence>
<feature type="signal peptide" evidence="1">
    <location>
        <begin position="1"/>
        <end position="25"/>
    </location>
</feature>
<proteinExistence type="predicted"/>
<accession>A0A538UCB6</accession>
<sequence length="71" mass="7414">MNTHRPVPISAALLGALLLAGVAPDAGRAVPARPAPGSALTVPFIADDYTRAVAEARARKVPLFIEAWAPW</sequence>
<evidence type="ECO:0000313" key="3">
    <source>
        <dbReference type="Proteomes" id="UP000319771"/>
    </source>
</evidence>
<name>A0A538UCB6_UNCEI</name>
<dbReference type="Proteomes" id="UP000319771">
    <property type="component" value="Unassembled WGS sequence"/>
</dbReference>
<keyword evidence="1" id="KW-0732">Signal</keyword>
<dbReference type="EMBL" id="VBPB01000064">
    <property type="protein sequence ID" value="TMQ73536.1"/>
    <property type="molecule type" value="Genomic_DNA"/>
</dbReference>
<organism evidence="2 3">
    <name type="scientific">Eiseniibacteriota bacterium</name>
    <dbReference type="NCBI Taxonomy" id="2212470"/>
    <lineage>
        <taxon>Bacteria</taxon>
        <taxon>Candidatus Eiseniibacteriota</taxon>
    </lineage>
</organism>
<evidence type="ECO:0000256" key="1">
    <source>
        <dbReference type="SAM" id="SignalP"/>
    </source>
</evidence>
<gene>
    <name evidence="2" type="ORF">E6K81_04280</name>
</gene>
<evidence type="ECO:0008006" key="4">
    <source>
        <dbReference type="Google" id="ProtNLM"/>
    </source>
</evidence>
<dbReference type="AlphaFoldDB" id="A0A538UCB6"/>
<feature type="chain" id="PRO_5021725420" description="Thioredoxin domain-containing protein" evidence="1">
    <location>
        <begin position="26"/>
        <end position="71"/>
    </location>
</feature>